<organism evidence="1 2">
    <name type="scientific">Microbacterium phyllosphaerae</name>
    <dbReference type="NCBI Taxonomy" id="124798"/>
    <lineage>
        <taxon>Bacteria</taxon>
        <taxon>Bacillati</taxon>
        <taxon>Actinomycetota</taxon>
        <taxon>Actinomycetes</taxon>
        <taxon>Micrococcales</taxon>
        <taxon>Microbacteriaceae</taxon>
        <taxon>Microbacterium</taxon>
    </lineage>
</organism>
<dbReference type="RefSeq" id="WP_210096423.1">
    <property type="nucleotide sequence ID" value="NZ_BAAAIO010000001.1"/>
</dbReference>
<evidence type="ECO:0000313" key="1">
    <source>
        <dbReference type="EMBL" id="MBP2377023.1"/>
    </source>
</evidence>
<evidence type="ECO:0000313" key="2">
    <source>
        <dbReference type="Proteomes" id="UP000703720"/>
    </source>
</evidence>
<proteinExistence type="predicted"/>
<protein>
    <submittedName>
        <fullName evidence="1">Uncharacterized protein</fullName>
    </submittedName>
</protein>
<dbReference type="Proteomes" id="UP000703720">
    <property type="component" value="Unassembled WGS sequence"/>
</dbReference>
<gene>
    <name evidence="1" type="ORF">JOF42_000518</name>
</gene>
<sequence>MTDYHINWSSELEKARTFLADAGGVLHVRADSACMPSQFLNVLAGIAQQVPLSRLVAKVEPHNQLTASPLAALKEIFRVIGASKPFAPPQQHLSVTVASDVHAWFGSVTVENVHVYVGSISEAEEIGALIRLLDDEIDGGRRFDDLLVVFSNCDSMSSTLRRDFHHSIWQPALEKMVDLGAHVVFQYSSSDLAVEGESLPAMSPHMIDLPRSLVGMQDEFAELALRLSWEREERDALVLARGILETSHTVEALYAAMAMLMMRKGSAS</sequence>
<name>A0ABS4WLE1_9MICO</name>
<comment type="caution">
    <text evidence="1">The sequence shown here is derived from an EMBL/GenBank/DDBJ whole genome shotgun (WGS) entry which is preliminary data.</text>
</comment>
<keyword evidence="2" id="KW-1185">Reference proteome</keyword>
<dbReference type="EMBL" id="JAGIOA010000001">
    <property type="protein sequence ID" value="MBP2377023.1"/>
    <property type="molecule type" value="Genomic_DNA"/>
</dbReference>
<accession>A0ABS4WLE1</accession>
<reference evidence="1 2" key="1">
    <citation type="submission" date="2021-03" db="EMBL/GenBank/DDBJ databases">
        <title>Sequencing the genomes of 1000 actinobacteria strains.</title>
        <authorList>
            <person name="Klenk H.-P."/>
        </authorList>
    </citation>
    <scope>NUCLEOTIDE SEQUENCE [LARGE SCALE GENOMIC DNA]</scope>
    <source>
        <strain evidence="1 2">DSM 13468</strain>
    </source>
</reference>